<keyword evidence="9" id="KW-1185">Reference proteome</keyword>
<dbReference type="Pfam" id="PF04055">
    <property type="entry name" value="Radical_SAM"/>
    <property type="match status" value="1"/>
</dbReference>
<comment type="cofactor">
    <cofactor evidence="1">
        <name>[4Fe-4S] cluster</name>
        <dbReference type="ChEBI" id="CHEBI:49883"/>
    </cofactor>
</comment>
<dbReference type="EMBL" id="AP023356">
    <property type="protein sequence ID" value="BCJ45879.1"/>
    <property type="molecule type" value="Genomic_DNA"/>
</dbReference>
<dbReference type="Proteomes" id="UP000676967">
    <property type="component" value="Chromosome"/>
</dbReference>
<keyword evidence="5" id="KW-0408">Iron</keyword>
<sequence length="329" mass="35824">MSVSVLDPPLPAHLQVEVTSACNLRCTMCLVRYRPPVNKLAGAMPLELFHRLVGELPLRRLTLQGLGEPLLSPHLPEMIATAVRGGIRVGFNTNATLLNRRRAEELVASRVDWLHVSLDGAGPEVYEAIREGARFDTVLGNLAGLVAAKRAAGSATPWIRVVFVAMRDNVAELPALVRLLAGIGVNELRVQNLSHSFDDTGTGGYDEIRDFTARQALWSGADLARVRSVFAEALAAARDSDLRLRLPSLADEGGGNCGWPWEAAYVTSAGVVQPCCMVMGDDRIRLGDLTESSFADIWHGPAYRDFRRRLDSATPPEVCAGCSLYRHTF</sequence>
<dbReference type="PROSITE" id="PS51918">
    <property type="entry name" value="RADICAL_SAM"/>
    <property type="match status" value="1"/>
</dbReference>
<keyword evidence="4" id="KW-0479">Metal-binding</keyword>
<evidence type="ECO:0000256" key="1">
    <source>
        <dbReference type="ARBA" id="ARBA00001966"/>
    </source>
</evidence>
<evidence type="ECO:0000259" key="7">
    <source>
        <dbReference type="PROSITE" id="PS51918"/>
    </source>
</evidence>
<evidence type="ECO:0000313" key="8">
    <source>
        <dbReference type="EMBL" id="BCJ45879.1"/>
    </source>
</evidence>
<keyword evidence="3" id="KW-0949">S-adenosyl-L-methionine</keyword>
<evidence type="ECO:0000256" key="6">
    <source>
        <dbReference type="ARBA" id="ARBA00023014"/>
    </source>
</evidence>
<dbReference type="PANTHER" id="PTHR11228:SF34">
    <property type="entry name" value="TUNGSTEN-CONTAINING ALDEHYDE FERREDOXIN OXIDOREDUCTASE COFACTOR MODIFYING PROTEIN"/>
    <property type="match status" value="1"/>
</dbReference>
<reference evidence="8 9" key="1">
    <citation type="submission" date="2020-08" db="EMBL/GenBank/DDBJ databases">
        <title>Whole genome shotgun sequence of Actinoplanes ianthinogenes NBRC 13996.</title>
        <authorList>
            <person name="Komaki H."/>
            <person name="Tamura T."/>
        </authorList>
    </citation>
    <scope>NUCLEOTIDE SEQUENCE [LARGE SCALE GENOMIC DNA]</scope>
    <source>
        <strain evidence="8 9">NBRC 13996</strain>
    </source>
</reference>
<evidence type="ECO:0000256" key="3">
    <source>
        <dbReference type="ARBA" id="ARBA00022691"/>
    </source>
</evidence>
<proteinExistence type="predicted"/>
<keyword evidence="2" id="KW-0004">4Fe-4S</keyword>
<organism evidence="8 9">
    <name type="scientific">Actinoplanes ianthinogenes</name>
    <dbReference type="NCBI Taxonomy" id="122358"/>
    <lineage>
        <taxon>Bacteria</taxon>
        <taxon>Bacillati</taxon>
        <taxon>Actinomycetota</taxon>
        <taxon>Actinomycetes</taxon>
        <taxon>Micromonosporales</taxon>
        <taxon>Micromonosporaceae</taxon>
        <taxon>Actinoplanes</taxon>
    </lineage>
</organism>
<accession>A0ABM7M2T4</accession>
<name>A0ABM7M2T4_9ACTN</name>
<dbReference type="CDD" id="cd01335">
    <property type="entry name" value="Radical_SAM"/>
    <property type="match status" value="1"/>
</dbReference>
<dbReference type="PROSITE" id="PS01305">
    <property type="entry name" value="MOAA_NIFB_PQQE"/>
    <property type="match status" value="1"/>
</dbReference>
<evidence type="ECO:0000256" key="2">
    <source>
        <dbReference type="ARBA" id="ARBA00022485"/>
    </source>
</evidence>
<dbReference type="InterPro" id="IPR000385">
    <property type="entry name" value="MoaA_NifB_PqqE_Fe-S-bd_CS"/>
</dbReference>
<keyword evidence="6" id="KW-0411">Iron-sulfur</keyword>
<dbReference type="InterPro" id="IPR034391">
    <property type="entry name" value="AdoMet-like_SPASM_containing"/>
</dbReference>
<dbReference type="CDD" id="cd21109">
    <property type="entry name" value="SPASM"/>
    <property type="match status" value="1"/>
</dbReference>
<dbReference type="PANTHER" id="PTHR11228">
    <property type="entry name" value="RADICAL SAM DOMAIN PROTEIN"/>
    <property type="match status" value="1"/>
</dbReference>
<evidence type="ECO:0000256" key="5">
    <source>
        <dbReference type="ARBA" id="ARBA00023004"/>
    </source>
</evidence>
<dbReference type="Gene3D" id="3.20.20.70">
    <property type="entry name" value="Aldolase class I"/>
    <property type="match status" value="1"/>
</dbReference>
<dbReference type="InterPro" id="IPR006638">
    <property type="entry name" value="Elp3/MiaA/NifB-like_rSAM"/>
</dbReference>
<dbReference type="SFLD" id="SFLDG01067">
    <property type="entry name" value="SPASM/twitch_domain_containing"/>
    <property type="match status" value="1"/>
</dbReference>
<dbReference type="Pfam" id="PF13186">
    <property type="entry name" value="SPASM"/>
    <property type="match status" value="1"/>
</dbReference>
<dbReference type="SFLD" id="SFLDG01387">
    <property type="entry name" value="BtrN-like_SPASM_domain_contain"/>
    <property type="match status" value="1"/>
</dbReference>
<protein>
    <recommendedName>
        <fullName evidence="7">Radical SAM core domain-containing protein</fullName>
    </recommendedName>
</protein>
<feature type="domain" description="Radical SAM core" evidence="7">
    <location>
        <begin position="6"/>
        <end position="231"/>
    </location>
</feature>
<dbReference type="InterPro" id="IPR023885">
    <property type="entry name" value="4Fe4S-binding_SPASM_dom"/>
</dbReference>
<evidence type="ECO:0000256" key="4">
    <source>
        <dbReference type="ARBA" id="ARBA00022723"/>
    </source>
</evidence>
<gene>
    <name evidence="8" type="ORF">Aiant_65360</name>
</gene>
<dbReference type="InterPro" id="IPR058240">
    <property type="entry name" value="rSAM_sf"/>
</dbReference>
<dbReference type="InterPro" id="IPR050377">
    <property type="entry name" value="Radical_SAM_PqqE_MftC-like"/>
</dbReference>
<dbReference type="InterPro" id="IPR007197">
    <property type="entry name" value="rSAM"/>
</dbReference>
<dbReference type="RefSeq" id="WP_189333569.1">
    <property type="nucleotide sequence ID" value="NZ_AP023356.1"/>
</dbReference>
<dbReference type="InterPro" id="IPR013785">
    <property type="entry name" value="Aldolase_TIM"/>
</dbReference>
<dbReference type="SUPFAM" id="SSF102114">
    <property type="entry name" value="Radical SAM enzymes"/>
    <property type="match status" value="1"/>
</dbReference>
<evidence type="ECO:0000313" key="9">
    <source>
        <dbReference type="Proteomes" id="UP000676967"/>
    </source>
</evidence>
<dbReference type="SMART" id="SM00729">
    <property type="entry name" value="Elp3"/>
    <property type="match status" value="1"/>
</dbReference>
<dbReference type="SFLD" id="SFLDS00029">
    <property type="entry name" value="Radical_SAM"/>
    <property type="match status" value="1"/>
</dbReference>